<dbReference type="AlphaFoldDB" id="A0A075MSR7"/>
<evidence type="ECO:0000313" key="3">
    <source>
        <dbReference type="Proteomes" id="UP000028194"/>
    </source>
</evidence>
<dbReference type="OrthoDB" id="106906at2157"/>
<reference evidence="2 3" key="1">
    <citation type="journal article" date="2014" name="PLoS ONE">
        <title>Genome Sequence of Candidatus Nitrososphaera evergladensis from Group I.1b Enriched from Everglades Soil Reveals Novel Genomic Features of the Ammonia-Oxidizing Archaea.</title>
        <authorList>
            <person name="Zhalnina K.V."/>
            <person name="Dias R."/>
            <person name="Leonard M.T."/>
            <person name="Dorr de Quadros P."/>
            <person name="Camargo F.A."/>
            <person name="Drew J.C."/>
            <person name="Farmerie W.G."/>
            <person name="Daroub S.H."/>
            <person name="Triplett E.W."/>
        </authorList>
    </citation>
    <scope>NUCLEOTIDE SEQUENCE [LARGE SCALE GENOMIC DNA]</scope>
    <source>
        <strain evidence="2 3">SR1</strain>
    </source>
</reference>
<protein>
    <recommendedName>
        <fullName evidence="4">Stress-induced acidophilic repeat motif-containing protein</fullName>
    </recommendedName>
</protein>
<evidence type="ECO:0008006" key="4">
    <source>
        <dbReference type="Google" id="ProtNLM"/>
    </source>
</evidence>
<gene>
    <name evidence="2" type="ORF">NTE_02136</name>
</gene>
<evidence type="ECO:0000313" key="2">
    <source>
        <dbReference type="EMBL" id="AIF84190.1"/>
    </source>
</evidence>
<dbReference type="HOGENOM" id="CLU_2490277_0_0_2"/>
<keyword evidence="3" id="KW-1185">Reference proteome</keyword>
<feature type="compositionally biased region" description="Gly residues" evidence="1">
    <location>
        <begin position="57"/>
        <end position="70"/>
    </location>
</feature>
<accession>A0A075MSR7</accession>
<name>A0A075MSR7_9ARCH</name>
<organism evidence="2 3">
    <name type="scientific">Candidatus Nitrososphaera evergladensis SR1</name>
    <dbReference type="NCBI Taxonomy" id="1459636"/>
    <lineage>
        <taxon>Archaea</taxon>
        <taxon>Nitrososphaerota</taxon>
        <taxon>Nitrososphaeria</taxon>
        <taxon>Nitrososphaerales</taxon>
        <taxon>Nitrososphaeraceae</taxon>
        <taxon>Nitrososphaera</taxon>
    </lineage>
</organism>
<dbReference type="KEGG" id="nev:NTE_02136"/>
<feature type="compositionally biased region" description="Basic and acidic residues" evidence="1">
    <location>
        <begin position="72"/>
        <end position="86"/>
    </location>
</feature>
<dbReference type="RefSeq" id="WP_148700811.1">
    <property type="nucleotide sequence ID" value="NZ_CP007174.1"/>
</dbReference>
<feature type="region of interest" description="Disordered" evidence="1">
    <location>
        <begin position="1"/>
        <end position="86"/>
    </location>
</feature>
<dbReference type="EMBL" id="CP007174">
    <property type="protein sequence ID" value="AIF84190.1"/>
    <property type="molecule type" value="Genomic_DNA"/>
</dbReference>
<feature type="compositionally biased region" description="Basic and acidic residues" evidence="1">
    <location>
        <begin position="1"/>
        <end position="10"/>
    </location>
</feature>
<evidence type="ECO:0000256" key="1">
    <source>
        <dbReference type="SAM" id="MobiDB-lite"/>
    </source>
</evidence>
<feature type="compositionally biased region" description="Basic and acidic residues" evidence="1">
    <location>
        <begin position="32"/>
        <end position="52"/>
    </location>
</feature>
<dbReference type="eggNOG" id="arCOG12348">
    <property type="taxonomic scope" value="Archaea"/>
</dbReference>
<dbReference type="GeneID" id="41597864"/>
<sequence>MPSSERDRGSKRGLASADAQTRKRVARAGGEAPHEERGLQAADEQTRERVAREGGQASHGGGSSNEGSQGGSEKRGYASRSEEESA</sequence>
<proteinExistence type="predicted"/>
<dbReference type="Proteomes" id="UP000028194">
    <property type="component" value="Chromosome"/>
</dbReference>